<proteinExistence type="predicted"/>
<keyword evidence="4" id="KW-1185">Reference proteome</keyword>
<gene>
    <name evidence="3" type="ORF">AWC19_14490</name>
</gene>
<organism evidence="3 4">
    <name type="scientific">Mycobacterium palustre</name>
    <dbReference type="NCBI Taxonomy" id="153971"/>
    <lineage>
        <taxon>Bacteria</taxon>
        <taxon>Bacillati</taxon>
        <taxon>Actinomycetota</taxon>
        <taxon>Actinomycetes</taxon>
        <taxon>Mycobacteriales</taxon>
        <taxon>Mycobacteriaceae</taxon>
        <taxon>Mycobacterium</taxon>
        <taxon>Mycobacterium simiae complex</taxon>
    </lineage>
</organism>
<reference evidence="3 4" key="1">
    <citation type="submission" date="2016-01" db="EMBL/GenBank/DDBJ databases">
        <title>The new phylogeny of the genus Mycobacterium.</title>
        <authorList>
            <person name="Tarcisio F."/>
            <person name="Conor M."/>
            <person name="Antonella G."/>
            <person name="Elisabetta G."/>
            <person name="Giulia F.S."/>
            <person name="Sara T."/>
            <person name="Anna F."/>
            <person name="Clotilde B."/>
            <person name="Roberto B."/>
            <person name="Veronica D.S."/>
            <person name="Fabio R."/>
            <person name="Monica P."/>
            <person name="Olivier J."/>
            <person name="Enrico T."/>
            <person name="Nicola S."/>
        </authorList>
    </citation>
    <scope>NUCLEOTIDE SEQUENCE [LARGE SCALE GENOMIC DNA]</scope>
    <source>
        <strain evidence="3 4">DSM 44572</strain>
    </source>
</reference>
<comment type="caution">
    <text evidence="3">The sequence shown here is derived from an EMBL/GenBank/DDBJ whole genome shotgun (WGS) entry which is preliminary data.</text>
</comment>
<dbReference type="Proteomes" id="UP000193529">
    <property type="component" value="Unassembled WGS sequence"/>
</dbReference>
<dbReference type="AlphaFoldDB" id="A0A1X1ZC40"/>
<dbReference type="RefSeq" id="WP_085079690.1">
    <property type="nucleotide sequence ID" value="NZ_JACKRZ010000407.1"/>
</dbReference>
<accession>A0A1X1ZC40</accession>
<evidence type="ECO:0000313" key="4">
    <source>
        <dbReference type="Proteomes" id="UP000193529"/>
    </source>
</evidence>
<name>A0A1X1ZC40_9MYCO</name>
<evidence type="ECO:0000256" key="1">
    <source>
        <dbReference type="SAM" id="MobiDB-lite"/>
    </source>
</evidence>
<dbReference type="STRING" id="153971.AWC19_14490"/>
<evidence type="ECO:0000313" key="3">
    <source>
        <dbReference type="EMBL" id="ORW20963.1"/>
    </source>
</evidence>
<evidence type="ECO:0000256" key="2">
    <source>
        <dbReference type="SAM" id="SignalP"/>
    </source>
</evidence>
<keyword evidence="2" id="KW-0732">Signal</keyword>
<feature type="region of interest" description="Disordered" evidence="1">
    <location>
        <begin position="56"/>
        <end position="76"/>
    </location>
</feature>
<protein>
    <recommendedName>
        <fullName evidence="5">Secreted protein</fullName>
    </recommendedName>
</protein>
<feature type="chain" id="PRO_5039189335" description="Secreted protein" evidence="2">
    <location>
        <begin position="22"/>
        <end position="76"/>
    </location>
</feature>
<evidence type="ECO:0008006" key="5">
    <source>
        <dbReference type="Google" id="ProtNLM"/>
    </source>
</evidence>
<sequence>MANRVDRMAAALCAGAALVLAVGLGAGGAGEPPTGGGGCVVGLNCGCIPHRTCPTPHARPGTPGAKHHTAPAPQNP</sequence>
<feature type="signal peptide" evidence="2">
    <location>
        <begin position="1"/>
        <end position="21"/>
    </location>
</feature>
<dbReference type="EMBL" id="LQPJ01000121">
    <property type="protein sequence ID" value="ORW20963.1"/>
    <property type="molecule type" value="Genomic_DNA"/>
</dbReference>